<dbReference type="Proteomes" id="UP000184073">
    <property type="component" value="Unassembled WGS sequence"/>
</dbReference>
<proteinExistence type="predicted"/>
<reference evidence="2" key="1">
    <citation type="journal article" date="2017" name="Genome Biol.">
        <title>Comparative genomics reveals high biological diversity and specific adaptations in the industrially and medically important fungal genus Aspergillus.</title>
        <authorList>
            <person name="de Vries R.P."/>
            <person name="Riley R."/>
            <person name="Wiebenga A."/>
            <person name="Aguilar-Osorio G."/>
            <person name="Amillis S."/>
            <person name="Uchima C.A."/>
            <person name="Anderluh G."/>
            <person name="Asadollahi M."/>
            <person name="Askin M."/>
            <person name="Barry K."/>
            <person name="Battaglia E."/>
            <person name="Bayram O."/>
            <person name="Benocci T."/>
            <person name="Braus-Stromeyer S.A."/>
            <person name="Caldana C."/>
            <person name="Canovas D."/>
            <person name="Cerqueira G.C."/>
            <person name="Chen F."/>
            <person name="Chen W."/>
            <person name="Choi C."/>
            <person name="Clum A."/>
            <person name="Dos Santos R.A."/>
            <person name="Damasio A.R."/>
            <person name="Diallinas G."/>
            <person name="Emri T."/>
            <person name="Fekete E."/>
            <person name="Flipphi M."/>
            <person name="Freyberg S."/>
            <person name="Gallo A."/>
            <person name="Gournas C."/>
            <person name="Habgood R."/>
            <person name="Hainaut M."/>
            <person name="Harispe M.L."/>
            <person name="Henrissat B."/>
            <person name="Hilden K.S."/>
            <person name="Hope R."/>
            <person name="Hossain A."/>
            <person name="Karabika E."/>
            <person name="Karaffa L."/>
            <person name="Karanyi Z."/>
            <person name="Krasevec N."/>
            <person name="Kuo A."/>
            <person name="Kusch H."/>
            <person name="LaButti K."/>
            <person name="Lagendijk E.L."/>
            <person name="Lapidus A."/>
            <person name="Levasseur A."/>
            <person name="Lindquist E."/>
            <person name="Lipzen A."/>
            <person name="Logrieco A.F."/>
            <person name="MacCabe A."/>
            <person name="Maekelae M.R."/>
            <person name="Malavazi I."/>
            <person name="Melin P."/>
            <person name="Meyer V."/>
            <person name="Mielnichuk N."/>
            <person name="Miskei M."/>
            <person name="Molnar A.P."/>
            <person name="Mule G."/>
            <person name="Ngan C.Y."/>
            <person name="Orejas M."/>
            <person name="Orosz E."/>
            <person name="Ouedraogo J.P."/>
            <person name="Overkamp K.M."/>
            <person name="Park H.-S."/>
            <person name="Perrone G."/>
            <person name="Piumi F."/>
            <person name="Punt P.J."/>
            <person name="Ram A.F."/>
            <person name="Ramon A."/>
            <person name="Rauscher S."/>
            <person name="Record E."/>
            <person name="Riano-Pachon D.M."/>
            <person name="Robert V."/>
            <person name="Roehrig J."/>
            <person name="Ruller R."/>
            <person name="Salamov A."/>
            <person name="Salih N.S."/>
            <person name="Samson R.A."/>
            <person name="Sandor E."/>
            <person name="Sanguinetti M."/>
            <person name="Schuetze T."/>
            <person name="Sepcic K."/>
            <person name="Shelest E."/>
            <person name="Sherlock G."/>
            <person name="Sophianopoulou V."/>
            <person name="Squina F.M."/>
            <person name="Sun H."/>
            <person name="Susca A."/>
            <person name="Todd R.B."/>
            <person name="Tsang A."/>
            <person name="Unkles S.E."/>
            <person name="van de Wiele N."/>
            <person name="van Rossen-Uffink D."/>
            <person name="Oliveira J.V."/>
            <person name="Vesth T.C."/>
            <person name="Visser J."/>
            <person name="Yu J.-H."/>
            <person name="Zhou M."/>
            <person name="Andersen M.R."/>
            <person name="Archer D.B."/>
            <person name="Baker S.E."/>
            <person name="Benoit I."/>
            <person name="Brakhage A.A."/>
            <person name="Braus G.H."/>
            <person name="Fischer R."/>
            <person name="Frisvad J.C."/>
            <person name="Goldman G.H."/>
            <person name="Houbraken J."/>
            <person name="Oakley B."/>
            <person name="Pocsi I."/>
            <person name="Scazzocchio C."/>
            <person name="Seiboth B."/>
            <person name="vanKuyk P.A."/>
            <person name="Wortman J."/>
            <person name="Dyer P.S."/>
            <person name="Grigoriev I.V."/>
        </authorList>
    </citation>
    <scope>NUCLEOTIDE SEQUENCE [LARGE SCALE GENOMIC DNA]</scope>
    <source>
        <strain evidence="2">CBS 583.65</strain>
    </source>
</reference>
<gene>
    <name evidence="1" type="ORF">ASPVEDRAFT_82295</name>
</gene>
<dbReference type="AlphaFoldDB" id="A0A1L9PGT3"/>
<evidence type="ECO:0000313" key="1">
    <source>
        <dbReference type="EMBL" id="OJJ00737.1"/>
    </source>
</evidence>
<name>A0A1L9PGT3_ASPVE</name>
<dbReference type="STRING" id="1036611.A0A1L9PGT3"/>
<sequence>MPHLQRLPDEILLLIIINLSSSKDVAALSIQFRRMHQVCAPDLAKRRRYRRIRIRKDEHLNPAFEILLSILRKPYLGTYVRHLEIDRQPVHSSAYRKVENADCLRSLSASDLDLVKKAVGRLPSLRYDDDVFLTKDALLNMVLQKKIDISPPGHRSSFYANNTDRAVFIGQAIAVLLMSVCPELESLVLGAPFIVDDGIVDPSEHHLGYRTVAFPLDRFLNSVTSSDDESAESNWGLEPGGLYLQEVRSIEFLPRPYLSSKWYSPCDIRSCLDITQDLPNLQAISVDGMKDFDESYFRHHLGRNNIQNIRLHRSLVGTGVLVRLICAPRKLREFTYTSGYVDYMPLAELGGKYGHVGRRAHESEDPYTFNTPWFIGGILNHKKTLETLELDCDYQFQNDGSSRPVSRWLQSPPWSLGNHGSLKDFTALTCLDVGVEMFFVLVKGAGPGSKSESLDLIDELPQKLHSLTIRGYEKGKDPERDGQLENLEHGVNSGLYPRLKEVRGIRERIPAGTYALRETWLGGEDPDFTLDDWTDYDE</sequence>
<dbReference type="VEuPathDB" id="FungiDB:ASPVEDRAFT_82295"/>
<evidence type="ECO:0000313" key="2">
    <source>
        <dbReference type="Proteomes" id="UP000184073"/>
    </source>
</evidence>
<dbReference type="RefSeq" id="XP_040666499.1">
    <property type="nucleotide sequence ID" value="XM_040817182.1"/>
</dbReference>
<keyword evidence="2" id="KW-1185">Reference proteome</keyword>
<organism evidence="1 2">
    <name type="scientific">Aspergillus versicolor CBS 583.65</name>
    <dbReference type="NCBI Taxonomy" id="1036611"/>
    <lineage>
        <taxon>Eukaryota</taxon>
        <taxon>Fungi</taxon>
        <taxon>Dikarya</taxon>
        <taxon>Ascomycota</taxon>
        <taxon>Pezizomycotina</taxon>
        <taxon>Eurotiomycetes</taxon>
        <taxon>Eurotiomycetidae</taxon>
        <taxon>Eurotiales</taxon>
        <taxon>Aspergillaceae</taxon>
        <taxon>Aspergillus</taxon>
        <taxon>Aspergillus subgen. Nidulantes</taxon>
    </lineage>
</organism>
<dbReference type="EMBL" id="KV878127">
    <property type="protein sequence ID" value="OJJ00737.1"/>
    <property type="molecule type" value="Genomic_DNA"/>
</dbReference>
<dbReference type="GeneID" id="63732693"/>
<protein>
    <recommendedName>
        <fullName evidence="3">F-box domain-containing protein</fullName>
    </recommendedName>
</protein>
<evidence type="ECO:0008006" key="3">
    <source>
        <dbReference type="Google" id="ProtNLM"/>
    </source>
</evidence>
<dbReference type="OrthoDB" id="3437411at2759"/>
<accession>A0A1L9PGT3</accession>